<sequence length="75" mass="8661">MQTTVSIQHCPKTSFDSFSLSLSFWQQCKEERWGVGAEQRVVTQEERGGDGCVRRSYLFSFTLLSLPSPPTWRQM</sequence>
<gene>
    <name evidence="1" type="ORF">OCBIM_22020471mg</name>
</gene>
<accession>A0A0L8H7S4</accession>
<protein>
    <submittedName>
        <fullName evidence="1">Uncharacterized protein</fullName>
    </submittedName>
</protein>
<organism evidence="1">
    <name type="scientific">Octopus bimaculoides</name>
    <name type="common">California two-spotted octopus</name>
    <dbReference type="NCBI Taxonomy" id="37653"/>
    <lineage>
        <taxon>Eukaryota</taxon>
        <taxon>Metazoa</taxon>
        <taxon>Spiralia</taxon>
        <taxon>Lophotrochozoa</taxon>
        <taxon>Mollusca</taxon>
        <taxon>Cephalopoda</taxon>
        <taxon>Coleoidea</taxon>
        <taxon>Octopodiformes</taxon>
        <taxon>Octopoda</taxon>
        <taxon>Incirrata</taxon>
        <taxon>Octopodidae</taxon>
        <taxon>Octopus</taxon>
    </lineage>
</organism>
<dbReference type="EMBL" id="KQ418919">
    <property type="protein sequence ID" value="KOF85343.1"/>
    <property type="molecule type" value="Genomic_DNA"/>
</dbReference>
<dbReference type="AlphaFoldDB" id="A0A0L8H7S4"/>
<reference evidence="1" key="1">
    <citation type="submission" date="2015-07" db="EMBL/GenBank/DDBJ databases">
        <title>MeaNS - Measles Nucleotide Surveillance Program.</title>
        <authorList>
            <person name="Tran T."/>
            <person name="Druce J."/>
        </authorList>
    </citation>
    <scope>NUCLEOTIDE SEQUENCE</scope>
    <source>
        <strain evidence="1">UCB-OBI-ISO-001</strain>
        <tissue evidence="1">Gonad</tissue>
    </source>
</reference>
<name>A0A0L8H7S4_OCTBM</name>
<evidence type="ECO:0000313" key="1">
    <source>
        <dbReference type="EMBL" id="KOF85343.1"/>
    </source>
</evidence>
<proteinExistence type="predicted"/>